<sequence length="149" mass="16803">MKWCRLLLLLPSLAVAQPPGAQMDPQQFFEQSKQKMLPMMDKSVPAMKETKSCLEKAEDQAAFEKCSEIMIAMEKEIKEKMGPVPGMPEGPKGPTKGPKDIQFTPEAKQNMLQFLDRSIMIGMAMQKCFTQSDTADEMQRCMQAARPKQ</sequence>
<feature type="compositionally biased region" description="Low complexity" evidence="1">
    <location>
        <begin position="87"/>
        <end position="96"/>
    </location>
</feature>
<dbReference type="Proteomes" id="UP000770889">
    <property type="component" value="Unassembled WGS sequence"/>
</dbReference>
<reference evidence="3 4" key="1">
    <citation type="submission" date="2021-05" db="EMBL/GenBank/DDBJ databases">
        <title>Genetic and Functional Diversity in Clade A Lucinid endosymbionts from the Bahamas.</title>
        <authorList>
            <person name="Giani N.M."/>
            <person name="Engel A.S."/>
            <person name="Campbell B.J."/>
        </authorList>
    </citation>
    <scope>NUCLEOTIDE SEQUENCE [LARGE SCALE GENOMIC DNA]</scope>
    <source>
        <strain evidence="3">LUC16012Gg_MoonRockCtena</strain>
    </source>
</reference>
<evidence type="ECO:0000313" key="4">
    <source>
        <dbReference type="Proteomes" id="UP000770889"/>
    </source>
</evidence>
<evidence type="ECO:0000256" key="2">
    <source>
        <dbReference type="SAM" id="SignalP"/>
    </source>
</evidence>
<gene>
    <name evidence="3" type="ORF">KME65_07355</name>
</gene>
<feature type="chain" id="PRO_5037107730" evidence="2">
    <location>
        <begin position="22"/>
        <end position="149"/>
    </location>
</feature>
<evidence type="ECO:0000313" key="3">
    <source>
        <dbReference type="EMBL" id="MBT2988768.1"/>
    </source>
</evidence>
<evidence type="ECO:0000256" key="1">
    <source>
        <dbReference type="SAM" id="MobiDB-lite"/>
    </source>
</evidence>
<accession>A0A944M7U2</accession>
<keyword evidence="2" id="KW-0732">Signal</keyword>
<dbReference type="EMBL" id="JAHHGM010000005">
    <property type="protein sequence ID" value="MBT2988768.1"/>
    <property type="molecule type" value="Genomic_DNA"/>
</dbReference>
<dbReference type="AlphaFoldDB" id="A0A944M7U2"/>
<feature type="region of interest" description="Disordered" evidence="1">
    <location>
        <begin position="79"/>
        <end position="102"/>
    </location>
</feature>
<comment type="caution">
    <text evidence="3">The sequence shown here is derived from an EMBL/GenBank/DDBJ whole genome shotgun (WGS) entry which is preliminary data.</text>
</comment>
<feature type="signal peptide" evidence="2">
    <location>
        <begin position="1"/>
        <end position="21"/>
    </location>
</feature>
<name>A0A944M7U2_9GAMM</name>
<protein>
    <submittedName>
        <fullName evidence="3">Uncharacterized protein</fullName>
    </submittedName>
</protein>
<organism evidence="3 4">
    <name type="scientific">Candidatus Thiodiazotropha taylori</name>
    <dbReference type="NCBI Taxonomy" id="2792791"/>
    <lineage>
        <taxon>Bacteria</taxon>
        <taxon>Pseudomonadati</taxon>
        <taxon>Pseudomonadota</taxon>
        <taxon>Gammaproteobacteria</taxon>
        <taxon>Chromatiales</taxon>
        <taxon>Sedimenticolaceae</taxon>
        <taxon>Candidatus Thiodiazotropha</taxon>
    </lineage>
</organism>
<proteinExistence type="predicted"/>